<protein>
    <recommendedName>
        <fullName evidence="10">Odorant receptor</fullName>
    </recommendedName>
</protein>
<dbReference type="Pfam" id="PF02949">
    <property type="entry name" value="7tm_6"/>
    <property type="match status" value="1"/>
</dbReference>
<organism evidence="11">
    <name type="scientific">Ooceraea biroi</name>
    <name type="common">Clonal raider ant</name>
    <name type="synonym">Cerapachys biroi</name>
    <dbReference type="NCBI Taxonomy" id="2015173"/>
    <lineage>
        <taxon>Eukaryota</taxon>
        <taxon>Metazoa</taxon>
        <taxon>Ecdysozoa</taxon>
        <taxon>Arthropoda</taxon>
        <taxon>Hexapoda</taxon>
        <taxon>Insecta</taxon>
        <taxon>Pterygota</taxon>
        <taxon>Neoptera</taxon>
        <taxon>Endopterygota</taxon>
        <taxon>Hymenoptera</taxon>
        <taxon>Apocrita</taxon>
        <taxon>Aculeata</taxon>
        <taxon>Formicoidea</taxon>
        <taxon>Formicidae</taxon>
        <taxon>Dorylinae</taxon>
        <taxon>Ooceraea</taxon>
    </lineage>
</organism>
<feature type="transmembrane region" description="Helical" evidence="10">
    <location>
        <begin position="368"/>
        <end position="391"/>
    </location>
</feature>
<keyword evidence="9 10" id="KW-0807">Transducer</keyword>
<feature type="transmembrane region" description="Helical" evidence="10">
    <location>
        <begin position="39"/>
        <end position="62"/>
    </location>
</feature>
<dbReference type="Proteomes" id="UP000279307">
    <property type="component" value="Chromosome 1"/>
</dbReference>
<dbReference type="PANTHER" id="PTHR21137:SF35">
    <property type="entry name" value="ODORANT RECEPTOR 19A-RELATED"/>
    <property type="match status" value="1"/>
</dbReference>
<keyword evidence="7 10" id="KW-0472">Membrane</keyword>
<accession>A0A3L8E298</accession>
<dbReference type="OrthoDB" id="7699053at2759"/>
<evidence type="ECO:0000256" key="8">
    <source>
        <dbReference type="ARBA" id="ARBA00023170"/>
    </source>
</evidence>
<feature type="transmembrane region" description="Helical" evidence="10">
    <location>
        <begin position="270"/>
        <end position="289"/>
    </location>
</feature>
<reference evidence="11" key="2">
    <citation type="submission" date="2018-07" db="EMBL/GenBank/DDBJ databases">
        <authorList>
            <person name="Mckenzie S.K."/>
            <person name="Kronauer D.J.C."/>
        </authorList>
    </citation>
    <scope>NUCLEOTIDE SEQUENCE</scope>
    <source>
        <strain evidence="11">Clonal line C1</strain>
    </source>
</reference>
<feature type="transmembrane region" description="Helical" evidence="10">
    <location>
        <begin position="301"/>
        <end position="320"/>
    </location>
</feature>
<proteinExistence type="inferred from homology"/>
<reference evidence="11" key="1">
    <citation type="journal article" date="2018" name="Genome Res.">
        <title>The genomic architecture and molecular evolution of ant odorant receptors.</title>
        <authorList>
            <person name="McKenzie S.K."/>
            <person name="Kronauer D.J.C."/>
        </authorList>
    </citation>
    <scope>NUCLEOTIDE SEQUENCE [LARGE SCALE GENOMIC DNA]</scope>
    <source>
        <strain evidence="11">Clonal line C1</strain>
    </source>
</reference>
<dbReference type="GO" id="GO:0005886">
    <property type="term" value="C:plasma membrane"/>
    <property type="evidence" value="ECO:0007669"/>
    <property type="project" value="UniProtKB-SubCell"/>
</dbReference>
<evidence type="ECO:0000256" key="4">
    <source>
        <dbReference type="ARBA" id="ARBA00022692"/>
    </source>
</evidence>
<keyword evidence="3 10" id="KW-0716">Sensory transduction</keyword>
<keyword evidence="6 10" id="KW-1133">Transmembrane helix</keyword>
<dbReference type="InterPro" id="IPR004117">
    <property type="entry name" value="7tm6_olfct_rcpt"/>
</dbReference>
<keyword evidence="8 10" id="KW-0675">Receptor</keyword>
<evidence type="ECO:0000256" key="5">
    <source>
        <dbReference type="ARBA" id="ARBA00022725"/>
    </source>
</evidence>
<sequence>MYKTSILVQEYFSLNRIALLAVGLWPYQQSKFAPCQAALCLSILTSFVIFVLSRLCFVEYSFEFTIHLLSISTYYTFFLMNYISFWINIKTIRYILEQFQYIYKRLKDSKEIAIYNKYGNIAKRLTLAFTIVGICDQVYLTVIQCWPYICDIIVPKNVTYARHIIVTLTTYFAIQERFFYLFLLYLNVVFTVGTTAIVAIGTMLLSCFKHICGILRIASYRFEQAITATLQSITIKNETMIYKEFICAVDIHRKAMEIAKIVVGDMERSLFIVITSTVLCMSLNLYAILQVESPMQEIEKIVGYLFTIICLFLYMFVINYAGQEITDCNNHIFLTVYNTPWYLVPSKIQKLILFLLQRSNKAFTLNFGGLFILSIESFVSLVSTSVSYFTLMLSLQE</sequence>
<evidence type="ECO:0000313" key="11">
    <source>
        <dbReference type="EMBL" id="RLU26814.1"/>
    </source>
</evidence>
<feature type="transmembrane region" description="Helical" evidence="10">
    <location>
        <begin position="340"/>
        <end position="356"/>
    </location>
</feature>
<feature type="transmembrane region" description="Helical" evidence="10">
    <location>
        <begin position="74"/>
        <end position="96"/>
    </location>
</feature>
<evidence type="ECO:0000256" key="6">
    <source>
        <dbReference type="ARBA" id="ARBA00022989"/>
    </source>
</evidence>
<evidence type="ECO:0000256" key="7">
    <source>
        <dbReference type="ARBA" id="ARBA00023136"/>
    </source>
</evidence>
<evidence type="ECO:0000256" key="2">
    <source>
        <dbReference type="ARBA" id="ARBA00022475"/>
    </source>
</evidence>
<keyword evidence="2" id="KW-1003">Cell membrane</keyword>
<feature type="transmembrane region" description="Helical" evidence="10">
    <location>
        <begin position="178"/>
        <end position="200"/>
    </location>
</feature>
<name>A0A3L8E298_OOCBI</name>
<evidence type="ECO:0000256" key="3">
    <source>
        <dbReference type="ARBA" id="ARBA00022606"/>
    </source>
</evidence>
<comment type="caution">
    <text evidence="11">The sequence shown here is derived from an EMBL/GenBank/DDBJ whole genome shotgun (WGS) entry which is preliminary data.</text>
</comment>
<dbReference type="GO" id="GO:0005549">
    <property type="term" value="F:odorant binding"/>
    <property type="evidence" value="ECO:0007669"/>
    <property type="project" value="InterPro"/>
</dbReference>
<comment type="subcellular location">
    <subcellularLocation>
        <location evidence="1 10">Cell membrane</location>
        <topology evidence="1 10">Multi-pass membrane protein</topology>
    </subcellularLocation>
</comment>
<evidence type="ECO:0000256" key="1">
    <source>
        <dbReference type="ARBA" id="ARBA00004651"/>
    </source>
</evidence>
<dbReference type="EMBL" id="QOIP01000001">
    <property type="protein sequence ID" value="RLU26814.1"/>
    <property type="molecule type" value="Genomic_DNA"/>
</dbReference>
<evidence type="ECO:0000256" key="9">
    <source>
        <dbReference type="ARBA" id="ARBA00023224"/>
    </source>
</evidence>
<keyword evidence="4 10" id="KW-0812">Transmembrane</keyword>
<evidence type="ECO:0000256" key="10">
    <source>
        <dbReference type="RuleBase" id="RU351113"/>
    </source>
</evidence>
<dbReference type="AlphaFoldDB" id="A0A3L8E298"/>
<gene>
    <name evidence="11" type="ORF">DMN91_000611</name>
</gene>
<dbReference type="GO" id="GO:0007165">
    <property type="term" value="P:signal transduction"/>
    <property type="evidence" value="ECO:0007669"/>
    <property type="project" value="UniProtKB-KW"/>
</dbReference>
<dbReference type="PANTHER" id="PTHR21137">
    <property type="entry name" value="ODORANT RECEPTOR"/>
    <property type="match status" value="1"/>
</dbReference>
<dbReference type="GO" id="GO:0004984">
    <property type="term" value="F:olfactory receptor activity"/>
    <property type="evidence" value="ECO:0007669"/>
    <property type="project" value="InterPro"/>
</dbReference>
<comment type="similarity">
    <text evidence="10">Belongs to the insect chemoreceptor superfamily. Heteromeric odorant receptor channel (TC 1.A.69) family.</text>
</comment>
<keyword evidence="5 10" id="KW-0552">Olfaction</keyword>